<dbReference type="AlphaFoldDB" id="A0AAV4Q589"/>
<reference evidence="1 2" key="1">
    <citation type="submission" date="2021-06" db="EMBL/GenBank/DDBJ databases">
        <title>Caerostris extrusa draft genome.</title>
        <authorList>
            <person name="Kono N."/>
            <person name="Arakawa K."/>
        </authorList>
    </citation>
    <scope>NUCLEOTIDE SEQUENCE [LARGE SCALE GENOMIC DNA]</scope>
</reference>
<evidence type="ECO:0000313" key="1">
    <source>
        <dbReference type="EMBL" id="GIY04195.1"/>
    </source>
</evidence>
<dbReference type="Proteomes" id="UP001054945">
    <property type="component" value="Unassembled WGS sequence"/>
</dbReference>
<protein>
    <submittedName>
        <fullName evidence="1">Uncharacterized protein</fullName>
    </submittedName>
</protein>
<organism evidence="1 2">
    <name type="scientific">Caerostris extrusa</name>
    <name type="common">Bark spider</name>
    <name type="synonym">Caerostris bankana</name>
    <dbReference type="NCBI Taxonomy" id="172846"/>
    <lineage>
        <taxon>Eukaryota</taxon>
        <taxon>Metazoa</taxon>
        <taxon>Ecdysozoa</taxon>
        <taxon>Arthropoda</taxon>
        <taxon>Chelicerata</taxon>
        <taxon>Arachnida</taxon>
        <taxon>Araneae</taxon>
        <taxon>Araneomorphae</taxon>
        <taxon>Entelegynae</taxon>
        <taxon>Araneoidea</taxon>
        <taxon>Araneidae</taxon>
        <taxon>Caerostris</taxon>
    </lineage>
</organism>
<dbReference type="EMBL" id="BPLR01005683">
    <property type="protein sequence ID" value="GIY04195.1"/>
    <property type="molecule type" value="Genomic_DNA"/>
</dbReference>
<sequence>MPPSLLRPLPLKNKYVEISVLPKKPSTLHSCWAAILWKEFRPSPSLGEVSSFLLNGKTNYGLMVTILDIMSMSELPFSIYLTIFT</sequence>
<gene>
    <name evidence="1" type="ORF">CEXT_461461</name>
</gene>
<accession>A0AAV4Q589</accession>
<keyword evidence="2" id="KW-1185">Reference proteome</keyword>
<comment type="caution">
    <text evidence="1">The sequence shown here is derived from an EMBL/GenBank/DDBJ whole genome shotgun (WGS) entry which is preliminary data.</text>
</comment>
<evidence type="ECO:0000313" key="2">
    <source>
        <dbReference type="Proteomes" id="UP001054945"/>
    </source>
</evidence>
<name>A0AAV4Q589_CAEEX</name>
<proteinExistence type="predicted"/>